<comment type="caution">
    <text evidence="2">The sequence shown here is derived from an EMBL/GenBank/DDBJ whole genome shotgun (WGS) entry which is preliminary data.</text>
</comment>
<reference evidence="2" key="1">
    <citation type="submission" date="2023-04" db="EMBL/GenBank/DDBJ databases">
        <title>Phytophthora fragariaefolia NBRC 109709.</title>
        <authorList>
            <person name="Ichikawa N."/>
            <person name="Sato H."/>
            <person name="Tonouchi N."/>
        </authorList>
    </citation>
    <scope>NUCLEOTIDE SEQUENCE</scope>
    <source>
        <strain evidence="2">NBRC 109709</strain>
    </source>
</reference>
<keyword evidence="3" id="KW-1185">Reference proteome</keyword>
<organism evidence="2 3">
    <name type="scientific">Phytophthora fragariaefolia</name>
    <dbReference type="NCBI Taxonomy" id="1490495"/>
    <lineage>
        <taxon>Eukaryota</taxon>
        <taxon>Sar</taxon>
        <taxon>Stramenopiles</taxon>
        <taxon>Oomycota</taxon>
        <taxon>Peronosporomycetes</taxon>
        <taxon>Peronosporales</taxon>
        <taxon>Peronosporaceae</taxon>
        <taxon>Phytophthora</taxon>
    </lineage>
</organism>
<dbReference type="Proteomes" id="UP001165121">
    <property type="component" value="Unassembled WGS sequence"/>
</dbReference>
<proteinExistence type="predicted"/>
<evidence type="ECO:0000313" key="2">
    <source>
        <dbReference type="EMBL" id="GMF21512.1"/>
    </source>
</evidence>
<sequence>MKEQREVAAGATVSTPSIPRVDSLKHHVNSHAGREGEPILRWLVEVDTAITARRIVDPLLKVAFAMPRLGGRARRWAYGHRLTDPTCFSTYAVCKEELRPAFEAPQNDFRSRDEFLDLQQGKPDVHAYAHRARYLILNIVTNPIDEATKVVTFMKVLKDGSVKSHLFRDYTRGCDYAGHARSV</sequence>
<gene>
    <name evidence="2" type="ORF">Pfra01_000288600</name>
</gene>
<dbReference type="AlphaFoldDB" id="A0A9W6TSP5"/>
<protein>
    <submittedName>
        <fullName evidence="2">Unnamed protein product</fullName>
    </submittedName>
</protein>
<dbReference type="Pfam" id="PF03732">
    <property type="entry name" value="Retrotrans_gag"/>
    <property type="match status" value="1"/>
</dbReference>
<dbReference type="EMBL" id="BSXT01000228">
    <property type="protein sequence ID" value="GMF21512.1"/>
    <property type="molecule type" value="Genomic_DNA"/>
</dbReference>
<feature type="domain" description="Retrotransposon gag" evidence="1">
    <location>
        <begin position="66"/>
        <end position="158"/>
    </location>
</feature>
<accession>A0A9W6TSP5</accession>
<evidence type="ECO:0000313" key="3">
    <source>
        <dbReference type="Proteomes" id="UP001165121"/>
    </source>
</evidence>
<dbReference type="InterPro" id="IPR005162">
    <property type="entry name" value="Retrotrans_gag_dom"/>
</dbReference>
<name>A0A9W6TSP5_9STRA</name>
<evidence type="ECO:0000259" key="1">
    <source>
        <dbReference type="Pfam" id="PF03732"/>
    </source>
</evidence>